<evidence type="ECO:0000313" key="1">
    <source>
        <dbReference type="EMBL" id="OBU09724.1"/>
    </source>
</evidence>
<accession>A0A1B8HKG2</accession>
<name>A0A1B8HKG2_9GAMM</name>
<organism evidence="1 2">
    <name type="scientific">Morganella psychrotolerans</name>
    <dbReference type="NCBI Taxonomy" id="368603"/>
    <lineage>
        <taxon>Bacteria</taxon>
        <taxon>Pseudomonadati</taxon>
        <taxon>Pseudomonadota</taxon>
        <taxon>Gammaproteobacteria</taxon>
        <taxon>Enterobacterales</taxon>
        <taxon>Morganellaceae</taxon>
        <taxon>Morganella</taxon>
    </lineage>
</organism>
<evidence type="ECO:0000313" key="2">
    <source>
        <dbReference type="Proteomes" id="UP000092247"/>
    </source>
</evidence>
<dbReference type="AlphaFoldDB" id="A0A1B8HKG2"/>
<dbReference type="EMBL" id="LZEX01000008">
    <property type="protein sequence ID" value="OBU09724.1"/>
    <property type="molecule type" value="Genomic_DNA"/>
</dbReference>
<proteinExistence type="predicted"/>
<protein>
    <submittedName>
        <fullName evidence="1">Uncharacterized protein</fullName>
    </submittedName>
</protein>
<gene>
    <name evidence="1" type="ORF">AYY17_18080</name>
</gene>
<dbReference type="RefSeq" id="WP_067422601.1">
    <property type="nucleotide sequence ID" value="NZ_LZEX01000008.1"/>
</dbReference>
<reference evidence="1 2" key="1">
    <citation type="submission" date="2016-06" db="EMBL/GenBank/DDBJ databases">
        <authorList>
            <person name="Kjaerup R.B."/>
            <person name="Dalgaard T.S."/>
            <person name="Juul-Madsen H.R."/>
        </authorList>
    </citation>
    <scope>NUCLEOTIDE SEQUENCE [LARGE SCALE GENOMIC DNA]</scope>
    <source>
        <strain evidence="1 2">GCSL-Mp3</strain>
    </source>
</reference>
<sequence length="107" mass="12549">MSNNEIKYLIDFIYKDGHITNTEFQMIRDEADKKFDSLLEQYGKNNSLSAFQKSADVTVQLMQESFFIMKKKTEAAETAEKKEEIKDAFNAQINYMVACYNRFFDSL</sequence>
<dbReference type="Proteomes" id="UP000092247">
    <property type="component" value="Unassembled WGS sequence"/>
</dbReference>
<comment type="caution">
    <text evidence="1">The sequence shown here is derived from an EMBL/GenBank/DDBJ whole genome shotgun (WGS) entry which is preliminary data.</text>
</comment>